<dbReference type="EMBL" id="MCFI01000012">
    <property type="protein sequence ID" value="ORY81036.1"/>
    <property type="molecule type" value="Genomic_DNA"/>
</dbReference>
<sequence>MNEAGSKRKRQLTLFDYLTHFSQDPSQDVLNLTKARLADTLEHRAADRIGPEQALARKLRLAKWQLPSADSYLQHTAKESVVQLPDRFVSGLPDDALLNAIHCATAHLYTASSTQQNLPEAGIMEETAMLAMGIATELYASHLVSTQRRKRASSKTANAERVETPQPALSIQLPVSPLEEGTSEKSISYSGSPRTVFRPSATNSSSPERDFDESVDAKTILHSSTRPQSSLTGASEDYTVELSQGGPSLPLTDRHTARAKKRKRQTGF</sequence>
<accession>A0A1Y2FCJ2</accession>
<name>A0A1Y2FCJ2_PROLT</name>
<reference evidence="2 3" key="1">
    <citation type="submission" date="2016-07" db="EMBL/GenBank/DDBJ databases">
        <title>Pervasive Adenine N6-methylation of Active Genes in Fungi.</title>
        <authorList>
            <consortium name="DOE Joint Genome Institute"/>
            <person name="Mondo S.J."/>
            <person name="Dannebaum R.O."/>
            <person name="Kuo R.C."/>
            <person name="Labutti K."/>
            <person name="Haridas S."/>
            <person name="Kuo A."/>
            <person name="Salamov A."/>
            <person name="Ahrendt S.R."/>
            <person name="Lipzen A."/>
            <person name="Sullivan W."/>
            <person name="Andreopoulos W.B."/>
            <person name="Clum A."/>
            <person name="Lindquist E."/>
            <person name="Daum C."/>
            <person name="Ramamoorthy G.K."/>
            <person name="Gryganskyi A."/>
            <person name="Culley D."/>
            <person name="Magnuson J.K."/>
            <person name="James T.Y."/>
            <person name="O'Malley M.A."/>
            <person name="Stajich J.E."/>
            <person name="Spatafora J.W."/>
            <person name="Visel A."/>
            <person name="Grigoriev I.V."/>
        </authorList>
    </citation>
    <scope>NUCLEOTIDE SEQUENCE [LARGE SCALE GENOMIC DNA]</scope>
    <source>
        <strain evidence="2 3">12-1054</strain>
    </source>
</reference>
<feature type="compositionally biased region" description="Polar residues" evidence="1">
    <location>
        <begin position="221"/>
        <end position="233"/>
    </location>
</feature>
<evidence type="ECO:0000313" key="3">
    <source>
        <dbReference type="Proteomes" id="UP000193685"/>
    </source>
</evidence>
<proteinExistence type="predicted"/>
<dbReference type="AlphaFoldDB" id="A0A1Y2FCJ2"/>
<evidence type="ECO:0000313" key="2">
    <source>
        <dbReference type="EMBL" id="ORY81036.1"/>
    </source>
</evidence>
<evidence type="ECO:0000256" key="1">
    <source>
        <dbReference type="SAM" id="MobiDB-lite"/>
    </source>
</evidence>
<gene>
    <name evidence="2" type="ORF">BCR37DRAFT_380931</name>
</gene>
<comment type="caution">
    <text evidence="2">The sequence shown here is derived from an EMBL/GenBank/DDBJ whole genome shotgun (WGS) entry which is preliminary data.</text>
</comment>
<feature type="compositionally biased region" description="Basic residues" evidence="1">
    <location>
        <begin position="257"/>
        <end position="268"/>
    </location>
</feature>
<protein>
    <submittedName>
        <fullName evidence="2">Uncharacterized protein</fullName>
    </submittedName>
</protein>
<keyword evidence="3" id="KW-1185">Reference proteome</keyword>
<feature type="region of interest" description="Disordered" evidence="1">
    <location>
        <begin position="149"/>
        <end position="268"/>
    </location>
</feature>
<dbReference type="Proteomes" id="UP000193685">
    <property type="component" value="Unassembled WGS sequence"/>
</dbReference>
<dbReference type="RefSeq" id="XP_040724681.1">
    <property type="nucleotide sequence ID" value="XM_040869583.1"/>
</dbReference>
<dbReference type="GeneID" id="63786182"/>
<organism evidence="2 3">
    <name type="scientific">Protomyces lactucae-debilis</name>
    <dbReference type="NCBI Taxonomy" id="2754530"/>
    <lineage>
        <taxon>Eukaryota</taxon>
        <taxon>Fungi</taxon>
        <taxon>Dikarya</taxon>
        <taxon>Ascomycota</taxon>
        <taxon>Taphrinomycotina</taxon>
        <taxon>Taphrinomycetes</taxon>
        <taxon>Taphrinales</taxon>
        <taxon>Protomycetaceae</taxon>
        <taxon>Protomyces</taxon>
    </lineage>
</organism>
<feature type="compositionally biased region" description="Polar residues" evidence="1">
    <location>
        <begin position="184"/>
        <end position="193"/>
    </location>
</feature>